<sequence length="44" mass="4740">MHYRPSEFLLNRAKPAAPAILPKCPVLGVPLVNADGETVILTLL</sequence>
<accession>A0A1I6ALZ2</accession>
<name>A0A1I6ALZ2_9RHOB</name>
<evidence type="ECO:0000313" key="1">
    <source>
        <dbReference type="EMBL" id="SFQ69650.1"/>
    </source>
</evidence>
<evidence type="ECO:0000313" key="2">
    <source>
        <dbReference type="Proteomes" id="UP000243106"/>
    </source>
</evidence>
<organism evidence="1 2">
    <name type="scientific">Roseivivax halotolerans</name>
    <dbReference type="NCBI Taxonomy" id="93684"/>
    <lineage>
        <taxon>Bacteria</taxon>
        <taxon>Pseudomonadati</taxon>
        <taxon>Pseudomonadota</taxon>
        <taxon>Alphaproteobacteria</taxon>
        <taxon>Rhodobacterales</taxon>
        <taxon>Roseobacteraceae</taxon>
        <taxon>Roseivivax</taxon>
    </lineage>
</organism>
<dbReference type="RefSeq" id="WP_281244611.1">
    <property type="nucleotide sequence ID" value="NZ_FOXV01000025.1"/>
</dbReference>
<proteinExistence type="predicted"/>
<gene>
    <name evidence="1" type="ORF">SAMN05421853_1253</name>
</gene>
<dbReference type="EMBL" id="FOXV01000025">
    <property type="protein sequence ID" value="SFQ69650.1"/>
    <property type="molecule type" value="Genomic_DNA"/>
</dbReference>
<protein>
    <submittedName>
        <fullName evidence="1">Uncharacterized protein</fullName>
    </submittedName>
</protein>
<reference evidence="2" key="1">
    <citation type="submission" date="2016-10" db="EMBL/GenBank/DDBJ databases">
        <authorList>
            <person name="Varghese N."/>
            <person name="Submissions S."/>
        </authorList>
    </citation>
    <scope>NUCLEOTIDE SEQUENCE [LARGE SCALE GENOMIC DNA]</scope>
    <source>
        <strain evidence="2">JCM 10271</strain>
    </source>
</reference>
<dbReference type="Proteomes" id="UP000243106">
    <property type="component" value="Unassembled WGS sequence"/>
</dbReference>
<dbReference type="AlphaFoldDB" id="A0A1I6ALZ2"/>
<keyword evidence="2" id="KW-1185">Reference proteome</keyword>